<proteinExistence type="predicted"/>
<accession>A0A426ZBH1</accession>
<evidence type="ECO:0000313" key="8">
    <source>
        <dbReference type="EMBL" id="RRT61348.1"/>
    </source>
</evidence>
<sequence length="88" mass="9706">MWRLGLGEGSSPYPERPGEPDCSYYVRTGSCNYGERCRYNHPRDRGALTGVGTGRTGAVEYLERVGQPVCEVPCLPFLEFGFAQLNTG</sequence>
<feature type="zinc finger region" description="C3H1-type" evidence="5">
    <location>
        <begin position="16"/>
        <end position="44"/>
    </location>
</feature>
<evidence type="ECO:0000313" key="9">
    <source>
        <dbReference type="Proteomes" id="UP000287651"/>
    </source>
</evidence>
<dbReference type="EMBL" id="AMZH03007427">
    <property type="protein sequence ID" value="RRT61348.1"/>
    <property type="molecule type" value="Genomic_DNA"/>
</dbReference>
<feature type="domain" description="C3H1-type" evidence="7">
    <location>
        <begin position="16"/>
        <end position="44"/>
    </location>
</feature>
<dbReference type="PANTHER" id="PTHR12506:SF41">
    <property type="entry name" value="ZINC FINGER CCCH DOMAIN-CONTAINING PROTEIN 58"/>
    <property type="match status" value="1"/>
</dbReference>
<dbReference type="Proteomes" id="UP000287651">
    <property type="component" value="Unassembled WGS sequence"/>
</dbReference>
<dbReference type="InterPro" id="IPR050974">
    <property type="entry name" value="Plant_ZF_CCCH"/>
</dbReference>
<protein>
    <recommendedName>
        <fullName evidence="7">C3H1-type domain-containing protein</fullName>
    </recommendedName>
</protein>
<dbReference type="GO" id="GO:0008270">
    <property type="term" value="F:zinc ion binding"/>
    <property type="evidence" value="ECO:0007669"/>
    <property type="project" value="UniProtKB-KW"/>
</dbReference>
<keyword evidence="1 5" id="KW-0479">Metal-binding</keyword>
<organism evidence="8 9">
    <name type="scientific">Ensete ventricosum</name>
    <name type="common">Abyssinian banana</name>
    <name type="synonym">Musa ensete</name>
    <dbReference type="NCBI Taxonomy" id="4639"/>
    <lineage>
        <taxon>Eukaryota</taxon>
        <taxon>Viridiplantae</taxon>
        <taxon>Streptophyta</taxon>
        <taxon>Embryophyta</taxon>
        <taxon>Tracheophyta</taxon>
        <taxon>Spermatophyta</taxon>
        <taxon>Magnoliopsida</taxon>
        <taxon>Liliopsida</taxon>
        <taxon>Zingiberales</taxon>
        <taxon>Musaceae</taxon>
        <taxon>Ensete</taxon>
    </lineage>
</organism>
<keyword evidence="4" id="KW-0238">DNA-binding</keyword>
<dbReference type="GO" id="GO:0003677">
    <property type="term" value="F:DNA binding"/>
    <property type="evidence" value="ECO:0007669"/>
    <property type="project" value="UniProtKB-KW"/>
</dbReference>
<feature type="region of interest" description="Disordered" evidence="6">
    <location>
        <begin position="1"/>
        <end position="20"/>
    </location>
</feature>
<evidence type="ECO:0000256" key="2">
    <source>
        <dbReference type="ARBA" id="ARBA00022771"/>
    </source>
</evidence>
<gene>
    <name evidence="8" type="ORF">B296_00041756</name>
</gene>
<keyword evidence="2 5" id="KW-0863">Zinc-finger</keyword>
<dbReference type="GO" id="GO:0003729">
    <property type="term" value="F:mRNA binding"/>
    <property type="evidence" value="ECO:0007669"/>
    <property type="project" value="UniProtKB-ARBA"/>
</dbReference>
<evidence type="ECO:0000256" key="4">
    <source>
        <dbReference type="ARBA" id="ARBA00023125"/>
    </source>
</evidence>
<dbReference type="SUPFAM" id="SSF90229">
    <property type="entry name" value="CCCH zinc finger"/>
    <property type="match status" value="1"/>
</dbReference>
<keyword evidence="3 5" id="KW-0862">Zinc</keyword>
<evidence type="ECO:0000256" key="1">
    <source>
        <dbReference type="ARBA" id="ARBA00022723"/>
    </source>
</evidence>
<evidence type="ECO:0000256" key="5">
    <source>
        <dbReference type="PROSITE-ProRule" id="PRU00723"/>
    </source>
</evidence>
<dbReference type="PROSITE" id="PS50103">
    <property type="entry name" value="ZF_C3H1"/>
    <property type="match status" value="1"/>
</dbReference>
<name>A0A426ZBH1_ENSVE</name>
<dbReference type="InterPro" id="IPR036855">
    <property type="entry name" value="Znf_CCCH_sf"/>
</dbReference>
<dbReference type="Pfam" id="PF00642">
    <property type="entry name" value="zf-CCCH"/>
    <property type="match status" value="1"/>
</dbReference>
<dbReference type="AlphaFoldDB" id="A0A426ZBH1"/>
<reference evidence="8 9" key="1">
    <citation type="journal article" date="2014" name="Agronomy (Basel)">
        <title>A Draft Genome Sequence for Ensete ventricosum, the Drought-Tolerant Tree Against Hunger.</title>
        <authorList>
            <person name="Harrison J."/>
            <person name="Moore K.A."/>
            <person name="Paszkiewicz K."/>
            <person name="Jones T."/>
            <person name="Grant M."/>
            <person name="Ambacheew D."/>
            <person name="Muzemil S."/>
            <person name="Studholme D.J."/>
        </authorList>
    </citation>
    <scope>NUCLEOTIDE SEQUENCE [LARGE SCALE GENOMIC DNA]</scope>
</reference>
<dbReference type="Gene3D" id="4.10.1000.10">
    <property type="entry name" value="Zinc finger, CCCH-type"/>
    <property type="match status" value="1"/>
</dbReference>
<evidence type="ECO:0000256" key="6">
    <source>
        <dbReference type="SAM" id="MobiDB-lite"/>
    </source>
</evidence>
<evidence type="ECO:0000256" key="3">
    <source>
        <dbReference type="ARBA" id="ARBA00022833"/>
    </source>
</evidence>
<dbReference type="SMART" id="SM00356">
    <property type="entry name" value="ZnF_C3H1"/>
    <property type="match status" value="1"/>
</dbReference>
<comment type="caution">
    <text evidence="8">The sequence shown here is derived from an EMBL/GenBank/DDBJ whole genome shotgun (WGS) entry which is preliminary data.</text>
</comment>
<dbReference type="InterPro" id="IPR000571">
    <property type="entry name" value="Znf_CCCH"/>
</dbReference>
<dbReference type="PANTHER" id="PTHR12506">
    <property type="entry name" value="PROTEIN PHOSPHATASE RELATED"/>
    <property type="match status" value="1"/>
</dbReference>
<evidence type="ECO:0000259" key="7">
    <source>
        <dbReference type="PROSITE" id="PS50103"/>
    </source>
</evidence>